<evidence type="ECO:0000259" key="2">
    <source>
        <dbReference type="PROSITE" id="PS50943"/>
    </source>
</evidence>
<dbReference type="CDD" id="cd02209">
    <property type="entry name" value="cupin_XRE_C"/>
    <property type="match status" value="1"/>
</dbReference>
<evidence type="ECO:0000313" key="4">
    <source>
        <dbReference type="Proteomes" id="UP001500279"/>
    </source>
</evidence>
<dbReference type="Pfam" id="PF13560">
    <property type="entry name" value="HTH_31"/>
    <property type="match status" value="1"/>
</dbReference>
<dbReference type="PANTHER" id="PTHR46797:SF10">
    <property type="entry name" value="BLR1115 PROTEIN"/>
    <property type="match status" value="1"/>
</dbReference>
<dbReference type="PROSITE" id="PS50943">
    <property type="entry name" value="HTH_CROC1"/>
    <property type="match status" value="1"/>
</dbReference>
<gene>
    <name evidence="3" type="ORF">GCM10009107_42120</name>
</gene>
<dbReference type="Gene3D" id="1.10.260.40">
    <property type="entry name" value="lambda repressor-like DNA-binding domains"/>
    <property type="match status" value="1"/>
</dbReference>
<keyword evidence="1" id="KW-0238">DNA-binding</keyword>
<dbReference type="CDD" id="cd00093">
    <property type="entry name" value="HTH_XRE"/>
    <property type="match status" value="1"/>
</dbReference>
<evidence type="ECO:0000313" key="3">
    <source>
        <dbReference type="EMBL" id="GAA0760055.1"/>
    </source>
</evidence>
<accession>A0ABN1KAH0</accession>
<dbReference type="SUPFAM" id="SSF47413">
    <property type="entry name" value="lambda repressor-like DNA-binding domains"/>
    <property type="match status" value="1"/>
</dbReference>
<sequence length="200" mass="21996">MAINSENSPDTTTEDTLDQRLSERLASLRQRQQWSLDDLAQRTGISRATLSRLERGETSPSASLLNRLCAAYGLPMSRLLAELENAPVQPLPRSAQALWVDPETGFRRRMVSPPGAGFVGELIEGELPPGASVLYEQPSVQGLEHHLWLQSGGLTLTLQDQAHPLQPGDSLRYRLWGSSRFQSTGSEPAHYLIAICHVSS</sequence>
<dbReference type="InterPro" id="IPR010982">
    <property type="entry name" value="Lambda_DNA-bd_dom_sf"/>
</dbReference>
<feature type="domain" description="HTH cro/C1-type" evidence="2">
    <location>
        <begin position="25"/>
        <end position="79"/>
    </location>
</feature>
<dbReference type="PANTHER" id="PTHR46797">
    <property type="entry name" value="HTH-TYPE TRANSCRIPTIONAL REGULATOR"/>
    <property type="match status" value="1"/>
</dbReference>
<name>A0ABN1KAH0_9BURK</name>
<comment type="caution">
    <text evidence="3">The sequence shown here is derived from an EMBL/GenBank/DDBJ whole genome shotgun (WGS) entry which is preliminary data.</text>
</comment>
<dbReference type="InterPro" id="IPR050807">
    <property type="entry name" value="TransReg_Diox_bact_type"/>
</dbReference>
<dbReference type="InterPro" id="IPR014710">
    <property type="entry name" value="RmlC-like_jellyroll"/>
</dbReference>
<keyword evidence="4" id="KW-1185">Reference proteome</keyword>
<dbReference type="Proteomes" id="UP001500279">
    <property type="component" value="Unassembled WGS sequence"/>
</dbReference>
<dbReference type="Gene3D" id="2.60.120.10">
    <property type="entry name" value="Jelly Rolls"/>
    <property type="match status" value="1"/>
</dbReference>
<dbReference type="RefSeq" id="WP_141291982.1">
    <property type="nucleotide sequence ID" value="NZ_BAAAEW010000026.1"/>
</dbReference>
<protein>
    <submittedName>
        <fullName evidence="3">XRE family transcriptional regulator</fullName>
    </submittedName>
</protein>
<dbReference type="SMART" id="SM00530">
    <property type="entry name" value="HTH_XRE"/>
    <property type="match status" value="1"/>
</dbReference>
<dbReference type="EMBL" id="BAAAEW010000026">
    <property type="protein sequence ID" value="GAA0760055.1"/>
    <property type="molecule type" value="Genomic_DNA"/>
</dbReference>
<organism evidence="3 4">
    <name type="scientific">Ideonella azotifigens</name>
    <dbReference type="NCBI Taxonomy" id="513160"/>
    <lineage>
        <taxon>Bacteria</taxon>
        <taxon>Pseudomonadati</taxon>
        <taxon>Pseudomonadota</taxon>
        <taxon>Betaproteobacteria</taxon>
        <taxon>Burkholderiales</taxon>
        <taxon>Sphaerotilaceae</taxon>
        <taxon>Ideonella</taxon>
    </lineage>
</organism>
<dbReference type="InterPro" id="IPR001387">
    <property type="entry name" value="Cro/C1-type_HTH"/>
</dbReference>
<dbReference type="SUPFAM" id="SSF51182">
    <property type="entry name" value="RmlC-like cupins"/>
    <property type="match status" value="1"/>
</dbReference>
<proteinExistence type="predicted"/>
<dbReference type="InterPro" id="IPR011051">
    <property type="entry name" value="RmlC_Cupin_sf"/>
</dbReference>
<evidence type="ECO:0000256" key="1">
    <source>
        <dbReference type="ARBA" id="ARBA00023125"/>
    </source>
</evidence>
<reference evidence="3 4" key="1">
    <citation type="journal article" date="2019" name="Int. J. Syst. Evol. Microbiol.">
        <title>The Global Catalogue of Microorganisms (GCM) 10K type strain sequencing project: providing services to taxonomists for standard genome sequencing and annotation.</title>
        <authorList>
            <consortium name="The Broad Institute Genomics Platform"/>
            <consortium name="The Broad Institute Genome Sequencing Center for Infectious Disease"/>
            <person name="Wu L."/>
            <person name="Ma J."/>
        </authorList>
    </citation>
    <scope>NUCLEOTIDE SEQUENCE [LARGE SCALE GENOMIC DNA]</scope>
    <source>
        <strain evidence="3 4">JCM 15503</strain>
    </source>
</reference>